<dbReference type="AlphaFoldDB" id="A0A1D9QBV4"/>
<dbReference type="GO" id="GO:0002161">
    <property type="term" value="F:aminoacyl-tRNA deacylase activity"/>
    <property type="evidence" value="ECO:0007669"/>
    <property type="project" value="InterPro"/>
</dbReference>
<feature type="domain" description="Aminoacyl-tRNA synthetase class Ia" evidence="10">
    <location>
        <begin position="212"/>
        <end position="791"/>
    </location>
</feature>
<sequence length="1124" mass="126748">MAAVEATAKALGNATISKTKELKGTEKRDKLIAIERKYQARWEKDGVFQPDAPSTSEIPLHSVSAAELREQHPKFFGTMAYPYMNGTLHAGHSFTVSKVEFTAGFARMQGKRTLFPMGFHLTGLPIKACADKLVNEIKLFGKNFENYKEEEVLEEKTNTPTPSTHHEDVTKFTAKKGKAAAKVVKMKYQFQIMRALGIPMEDIHQFADPQYWGAYFSPLCRRDLTNFGARVDWRRSFVTTDANPYYDAFVRWQMNRLRELKKIKFGKRYTIYSPKDGQPCMDHDRSDGEGVGPQDYVAMKLKVMEWSSEAAAAIKDKVPADADIFFVPATLRPETMYGQNCCFVGPKITYGVFKVSEKEYFVITDRAARNMSYQDIFPENGKVDKVAEIIGSACVGTLVQAPLSVHKDGVRILPMESVLPTKGTGVVTCVPSDSPDDYATIMDLAKKADYYGIKKEWAELEIISIINTPSYGDMCAPFLVKKLKIASPKDKTKLEEAKELSYKEGYYQGIMAFGEFKGEKVEVAKPKVRKQIIDAGQGFAYSEPERKVTSRSGDDCCVALMDQWYLDYGEESWRKEALGHLDSGLNTYSQETKNGFEGVLNWLNQWACARTYGLGSKLPWDPQFLVESLSDSTIYMAYYTIAHYLHNDIFGKTQGLAGIKPEQMTDEIWDYVFARRDISDDILSESKIPKETLESMRREFEYWYPLDLRVSGKDLIPNHLTFFLYIHIAIFPPEYWPKGVRANGHLLLNGEKMSKSTGNFMTLSDMINKYGADASRIALADAGDGVADANFEEDVADNNVLRLYTLREWCEDMVKEQDSLRTGEKNDFLDALFENEMNAIVQECRQHYEATDYKLALKLALYDFTGARDFYREASIAAGIKMHKDLILRYIELQALLLTVIAPHWSEYIWLEVLHKPTTIQNALYPTVAAPNLGLSAAREYVRSTSSNITSAEAAQQKKKAKGKDIGYDLKKPKKLTIFSAAKFPAWQEKYIDLVRESWNPETKSADDKELNGKIAKMGEMKKAMPFVQALKRRLQNGEAADQIFERKLAFDEQKTLKNMVPGLKKAAGLSVIELVIVDGDEGGKKGVVISIEGGAEKEYGALPSMADQAVPGVPTFLFENVEV</sequence>
<evidence type="ECO:0000259" key="12">
    <source>
        <dbReference type="Pfam" id="PF24810"/>
    </source>
</evidence>
<keyword evidence="5" id="KW-0067">ATP-binding</keyword>
<dbReference type="CDD" id="cd00812">
    <property type="entry name" value="LeuRS_core"/>
    <property type="match status" value="1"/>
</dbReference>
<gene>
    <name evidence="13" type="ORF">sscle_09g070320</name>
</gene>
<dbReference type="GO" id="GO:0004823">
    <property type="term" value="F:leucine-tRNA ligase activity"/>
    <property type="evidence" value="ECO:0007669"/>
    <property type="project" value="UniProtKB-EC"/>
</dbReference>
<evidence type="ECO:0000256" key="1">
    <source>
        <dbReference type="ARBA" id="ARBA00005594"/>
    </source>
</evidence>
<accession>A0A1D9QBV4</accession>
<dbReference type="NCBIfam" id="TIGR00395">
    <property type="entry name" value="leuS_arch"/>
    <property type="match status" value="1"/>
</dbReference>
<dbReference type="InterPro" id="IPR014729">
    <property type="entry name" value="Rossmann-like_a/b/a_fold"/>
</dbReference>
<dbReference type="InterPro" id="IPR013155">
    <property type="entry name" value="M/V/L/I-tRNA-synth_anticd-bd"/>
</dbReference>
<dbReference type="InterPro" id="IPR009080">
    <property type="entry name" value="tRNAsynth_Ia_anticodon-bd"/>
</dbReference>
<dbReference type="SUPFAM" id="SSF47323">
    <property type="entry name" value="Anticodon-binding domain of a subclass of class I aminoacyl-tRNA synthetases"/>
    <property type="match status" value="1"/>
</dbReference>
<comment type="similarity">
    <text evidence="1">Belongs to the class-I aminoacyl-tRNA synthetase family.</text>
</comment>
<evidence type="ECO:0000256" key="2">
    <source>
        <dbReference type="ARBA" id="ARBA00013164"/>
    </source>
</evidence>
<dbReference type="EC" id="6.1.1.4" evidence="2"/>
<evidence type="ECO:0000256" key="5">
    <source>
        <dbReference type="ARBA" id="ARBA00022840"/>
    </source>
</evidence>
<dbReference type="GO" id="GO:0006429">
    <property type="term" value="P:leucyl-tRNA aminoacylation"/>
    <property type="evidence" value="ECO:0007669"/>
    <property type="project" value="InterPro"/>
</dbReference>
<dbReference type="PANTHER" id="PTHR45794:SF1">
    <property type="entry name" value="LEUCINE--TRNA LIGASE, CYTOPLASMIC"/>
    <property type="match status" value="1"/>
</dbReference>
<dbReference type="InterPro" id="IPR004493">
    <property type="entry name" value="Leu-tRNA-synth_Ia_arc/euk"/>
</dbReference>
<dbReference type="SUPFAM" id="SSF50677">
    <property type="entry name" value="ValRS/IleRS/LeuRS editing domain"/>
    <property type="match status" value="1"/>
</dbReference>
<evidence type="ECO:0000256" key="7">
    <source>
        <dbReference type="ARBA" id="ARBA00023146"/>
    </source>
</evidence>
<evidence type="ECO:0000313" key="14">
    <source>
        <dbReference type="Proteomes" id="UP000177798"/>
    </source>
</evidence>
<dbReference type="InterPro" id="IPR055416">
    <property type="entry name" value="RBD_LARS1"/>
</dbReference>
<dbReference type="InterPro" id="IPR009008">
    <property type="entry name" value="Val/Leu/Ile-tRNA-synth_edit"/>
</dbReference>
<keyword evidence="6" id="KW-0648">Protein biosynthesis</keyword>
<dbReference type="PANTHER" id="PTHR45794">
    <property type="entry name" value="LEUCYL-TRNA SYNTHETASE"/>
    <property type="match status" value="1"/>
</dbReference>
<dbReference type="Proteomes" id="UP000177798">
    <property type="component" value="Chromosome 9"/>
</dbReference>
<feature type="domain" description="Methionyl/Valyl/Leucyl/Isoleucyl-tRNA synthetase anticodon-binding" evidence="11">
    <location>
        <begin position="832"/>
        <end position="960"/>
    </location>
</feature>
<name>A0A1D9QBV4_SCLS1</name>
<dbReference type="SUPFAM" id="SSF52374">
    <property type="entry name" value="Nucleotidylyl transferase"/>
    <property type="match status" value="1"/>
</dbReference>
<dbReference type="EMBL" id="CP017822">
    <property type="protein sequence ID" value="APA12262.1"/>
    <property type="molecule type" value="Genomic_DNA"/>
</dbReference>
<dbReference type="FunFam" id="3.90.740.10:FF:000001">
    <property type="entry name" value="Leucine--tRNA ligase, cytoplasmic"/>
    <property type="match status" value="1"/>
</dbReference>
<dbReference type="Pfam" id="PF24810">
    <property type="entry name" value="RBD_LARS1"/>
    <property type="match status" value="1"/>
</dbReference>
<feature type="domain" description="Leucine--tRNA ligase RagD-binding" evidence="12">
    <location>
        <begin position="981"/>
        <end position="1039"/>
    </location>
</feature>
<dbReference type="NCBIfam" id="NF008957">
    <property type="entry name" value="PRK12300.1"/>
    <property type="match status" value="1"/>
</dbReference>
<dbReference type="Gene3D" id="3.90.740.10">
    <property type="entry name" value="Valyl/Leucyl/Isoleucyl-tRNA synthetase, editing domain"/>
    <property type="match status" value="1"/>
</dbReference>
<dbReference type="Pfam" id="PF00133">
    <property type="entry name" value="tRNA-synt_1"/>
    <property type="match status" value="2"/>
</dbReference>
<reference evidence="14" key="1">
    <citation type="journal article" date="2017" name="Genome Biol. Evol.">
        <title>The complete genome sequence of the phytopathogenic fungus Sclerotinia sclerotiorum reveals insights into the genome architecture of broad host range pathogens.</title>
        <authorList>
            <person name="Derbyshire M."/>
            <person name="Denton-Giles M."/>
            <person name="Hegedus D."/>
            <person name="Seifbarghy S."/>
            <person name="Rollins J."/>
            <person name="van Kan J."/>
            <person name="Seidl M.F."/>
            <person name="Faino L."/>
            <person name="Mbengue M."/>
            <person name="Navaud O."/>
            <person name="Raffaele S."/>
            <person name="Hammond-Kosack K."/>
            <person name="Heard S."/>
            <person name="Oliver R."/>
        </authorList>
    </citation>
    <scope>NUCLEOTIDE SEQUENCE [LARGE SCALE GENOMIC DNA]</scope>
    <source>
        <strain evidence="14">ATCC 18683 / 1980 / Ss-1</strain>
    </source>
</reference>
<dbReference type="Gene3D" id="3.40.50.620">
    <property type="entry name" value="HUPs"/>
    <property type="match status" value="1"/>
</dbReference>
<dbReference type="Pfam" id="PF08264">
    <property type="entry name" value="Anticodon_1"/>
    <property type="match status" value="1"/>
</dbReference>
<evidence type="ECO:0000256" key="3">
    <source>
        <dbReference type="ARBA" id="ARBA00022598"/>
    </source>
</evidence>
<dbReference type="GO" id="GO:0005524">
    <property type="term" value="F:ATP binding"/>
    <property type="evidence" value="ECO:0007669"/>
    <property type="project" value="UniProtKB-KW"/>
</dbReference>
<evidence type="ECO:0000256" key="8">
    <source>
        <dbReference type="ARBA" id="ARBA00030520"/>
    </source>
</evidence>
<keyword evidence="7" id="KW-0030">Aminoacyl-tRNA synthetase</keyword>
<evidence type="ECO:0000256" key="6">
    <source>
        <dbReference type="ARBA" id="ARBA00022917"/>
    </source>
</evidence>
<keyword evidence="3" id="KW-0436">Ligase</keyword>
<dbReference type="InterPro" id="IPR002300">
    <property type="entry name" value="aa-tRNA-synth_Ia"/>
</dbReference>
<organism evidence="13 14">
    <name type="scientific">Sclerotinia sclerotiorum (strain ATCC 18683 / 1980 / Ss-1)</name>
    <name type="common">White mold</name>
    <name type="synonym">Whetzelinia sclerotiorum</name>
    <dbReference type="NCBI Taxonomy" id="665079"/>
    <lineage>
        <taxon>Eukaryota</taxon>
        <taxon>Fungi</taxon>
        <taxon>Dikarya</taxon>
        <taxon>Ascomycota</taxon>
        <taxon>Pezizomycotina</taxon>
        <taxon>Leotiomycetes</taxon>
        <taxon>Helotiales</taxon>
        <taxon>Sclerotiniaceae</taxon>
        <taxon>Sclerotinia</taxon>
    </lineage>
</organism>
<evidence type="ECO:0000313" key="13">
    <source>
        <dbReference type="EMBL" id="APA12262.1"/>
    </source>
</evidence>
<feature type="domain" description="Aminoacyl-tRNA synthetase class Ia" evidence="10">
    <location>
        <begin position="67"/>
        <end position="135"/>
    </location>
</feature>
<evidence type="ECO:0000256" key="4">
    <source>
        <dbReference type="ARBA" id="ARBA00022741"/>
    </source>
</evidence>
<keyword evidence="4" id="KW-0547">Nucleotide-binding</keyword>
<dbReference type="Gene3D" id="1.10.730.10">
    <property type="entry name" value="Isoleucyl-tRNA Synthetase, Domain 1"/>
    <property type="match status" value="1"/>
</dbReference>
<proteinExistence type="inferred from homology"/>
<dbReference type="OrthoDB" id="10249672at2759"/>
<comment type="catalytic activity">
    <reaction evidence="9">
        <text>tRNA(Leu) + L-leucine + ATP = L-leucyl-tRNA(Leu) + AMP + diphosphate</text>
        <dbReference type="Rhea" id="RHEA:11688"/>
        <dbReference type="Rhea" id="RHEA-COMP:9613"/>
        <dbReference type="Rhea" id="RHEA-COMP:9622"/>
        <dbReference type="ChEBI" id="CHEBI:30616"/>
        <dbReference type="ChEBI" id="CHEBI:33019"/>
        <dbReference type="ChEBI" id="CHEBI:57427"/>
        <dbReference type="ChEBI" id="CHEBI:78442"/>
        <dbReference type="ChEBI" id="CHEBI:78494"/>
        <dbReference type="ChEBI" id="CHEBI:456215"/>
        <dbReference type="EC" id="6.1.1.4"/>
    </reaction>
</comment>
<evidence type="ECO:0000256" key="9">
    <source>
        <dbReference type="ARBA" id="ARBA00047469"/>
    </source>
</evidence>
<evidence type="ECO:0000259" key="11">
    <source>
        <dbReference type="Pfam" id="PF08264"/>
    </source>
</evidence>
<evidence type="ECO:0000259" key="10">
    <source>
        <dbReference type="Pfam" id="PF00133"/>
    </source>
</evidence>
<protein>
    <recommendedName>
        <fullName evidence="2">leucine--tRNA ligase</fullName>
        <ecNumber evidence="2">6.1.1.4</ecNumber>
    </recommendedName>
    <alternativeName>
        <fullName evidence="8">Leucyl-tRNA synthetase</fullName>
    </alternativeName>
</protein>
<dbReference type="CDD" id="cd07959">
    <property type="entry name" value="Anticodon_Ia_Leu_AEc"/>
    <property type="match status" value="1"/>
</dbReference>
<dbReference type="VEuPathDB" id="FungiDB:sscle_09g070320"/>